<dbReference type="Proteomes" id="UP000051952">
    <property type="component" value="Unassembled WGS sequence"/>
</dbReference>
<evidence type="ECO:0000313" key="3">
    <source>
        <dbReference type="Proteomes" id="UP000051952"/>
    </source>
</evidence>
<dbReference type="EMBL" id="CYKH01001776">
    <property type="protein sequence ID" value="CUG89890.1"/>
    <property type="molecule type" value="Genomic_DNA"/>
</dbReference>
<organism evidence="2 3">
    <name type="scientific">Bodo saltans</name>
    <name type="common">Flagellated protozoan</name>
    <dbReference type="NCBI Taxonomy" id="75058"/>
    <lineage>
        <taxon>Eukaryota</taxon>
        <taxon>Discoba</taxon>
        <taxon>Euglenozoa</taxon>
        <taxon>Kinetoplastea</taxon>
        <taxon>Metakinetoplastina</taxon>
        <taxon>Eubodonida</taxon>
        <taxon>Bodonidae</taxon>
        <taxon>Bodo</taxon>
    </lineage>
</organism>
<gene>
    <name evidence="2" type="ORF">BSAL_23930</name>
</gene>
<sequence>MVALGDNLAASGLGSQQPSICSAAPFFALMTPPAAHNASLDSSSWSEDTTEMWLRAVFSVVSLERRGNGTAVIPASRVAANVRQGGSSLHNSTTVFRTALVRDGLANAVACCFSLTADAVRYFSDIVVVLFSENSNATDSMHALVRLYGSQVNIRNAFYRCLTHGLLRLHEMSMKMENGLLELQQPTTCRSQEELDDTFVSWCTSVTCIVNAADQLEEKVATVQEVLSPRVVFFTSELVELFNRMLPFLSSVRGGLFHWCQLLCSLTSPPASVYDDDSADGGGLRMLSSSTDPLLLCDALLTTALRLLQADKSWRRPPDRRSWHAVETLHDTPDDSDEDFEGVFSTITSALNVVLPAVNGTHNAERIILCRELLSVLCDVAASSSFHVGLPTSSLHVSRCIITAAVKSHVIAMLGEVAATSSPQEDNDFLLSFLRMIHSRVYMALLSISAATRGGGMLPNNNGNCSPLLYDKVSSCVPWICGALSNLLDVRDNASRMLNILFHGWYVVLSVDHLGSSIMSHDVRVAQQPASTVFCDDRDTSKLRDEHADDTERQVYSPRLCGSLLSEVLLGLSTACEGSNATRWFFSMLSKLSTPLLQDDHAAKNDIDVVVLQASVEAFTHRKLHQEVCRLLTTQVLGPEAIISACRWVTVLCNMFPMTTTAHAQQIFSAKMLHSVCACAKQIITHVDCAVAVLDAIDALLSASAKYQQPVVETDDAEEGFARVTHEVQSTVLALQSLCSSPRSREALRRALCALCLTADGTAIMFDSEASVSLFRDAMLRTFAIGDVRDSESDMMMPADLFATCRAFAALANHCPYDTLLQDERLGLLWIRLCQRLASNVDDLRHNAAHQPPVITSPASSSPSTASTPPVIPQDEAACSLMQCLEALCRRSLYLTAFMLGGGQHRVEPAARCTSGEGGDRDVLSLSEGSDALYHVLLWLFPWMSSPTSAAACRAIEAAAFEPSARLCLSALRFVGLLTKVLAPVAATATGSDTSPCVAWACAVNRITLQTSASFPEPKIAATSVVSASPLRKPSAAKVERHGGEDQDDDVIRSRFATREMHDAIMLLSTPLCCYSEDASSVMWKCSVLIHLTATDEHVSVFWTEALRNWIVVHAIPTVGNALSAAAALASTSSRSDPKSTGQLTKDPLPPASSPTTRWALTKTFSKEQLVGMSKSFREAGLPIEIEPARWLCGAIANLTLREEGRRLYLSSYPNVFLQLLPLASAVPMSSEATRWMLAVLCNLTSWSPITSKNLNANDNHHSSHHSPSSSSNSMVDTLQIVVPTMLRLCATAIVDEGGVRLLCVAYRQVFATIESLGGGTTSSSSNVSTHFHKPALRVGPLITDTADPTGNTSSTTTPEFDVVALSRMVPMIDTPTVASDLFLAFLALPMPLLSTRRCRVLRVADTVTTTTTSLALSRSSSGSSSEFVPVATKAAQRNTTTSQAAMVVAATNDEGCIVLDGSDLVADAIIDLSMLSAKWDTAAYHLAKLALRIMTADPLPKKHTRHALRRALAAIISVVGESRSTINVDDKTTDALQNAFSVVSSDKIV</sequence>
<keyword evidence="3" id="KW-1185">Reference proteome</keyword>
<evidence type="ECO:0000313" key="2">
    <source>
        <dbReference type="EMBL" id="CUG89890.1"/>
    </source>
</evidence>
<reference evidence="3" key="1">
    <citation type="submission" date="2015-09" db="EMBL/GenBank/DDBJ databases">
        <authorList>
            <consortium name="Pathogen Informatics"/>
        </authorList>
    </citation>
    <scope>NUCLEOTIDE SEQUENCE [LARGE SCALE GENOMIC DNA]</scope>
    <source>
        <strain evidence="3">Lake Konstanz</strain>
    </source>
</reference>
<name>A0A0S4JHP2_BODSA</name>
<feature type="region of interest" description="Disordered" evidence="1">
    <location>
        <begin position="1133"/>
        <end position="1155"/>
    </location>
</feature>
<protein>
    <submittedName>
        <fullName evidence="2">Uncharacterized protein</fullName>
    </submittedName>
</protein>
<proteinExistence type="predicted"/>
<accession>A0A0S4JHP2</accession>
<evidence type="ECO:0000256" key="1">
    <source>
        <dbReference type="SAM" id="MobiDB-lite"/>
    </source>
</evidence>
<dbReference type="VEuPathDB" id="TriTrypDB:BSAL_23930"/>